<evidence type="ECO:0000313" key="9">
    <source>
        <dbReference type="EMBL" id="VDL93581.1"/>
    </source>
</evidence>
<accession>A0A3P7E2Z7</accession>
<dbReference type="GO" id="GO:0034704">
    <property type="term" value="C:calcium channel complex"/>
    <property type="evidence" value="ECO:0007669"/>
    <property type="project" value="TreeGrafter"/>
</dbReference>
<feature type="region of interest" description="Disordered" evidence="6">
    <location>
        <begin position="548"/>
        <end position="569"/>
    </location>
</feature>
<proteinExistence type="predicted"/>
<dbReference type="InterPro" id="IPR018247">
    <property type="entry name" value="EF_Hand_1_Ca_BS"/>
</dbReference>
<dbReference type="PROSITE" id="PS50222">
    <property type="entry name" value="EF_HAND_2"/>
    <property type="match status" value="1"/>
</dbReference>
<dbReference type="SUPFAM" id="SSF47473">
    <property type="entry name" value="EF-hand"/>
    <property type="match status" value="1"/>
</dbReference>
<dbReference type="GO" id="GO:0006941">
    <property type="term" value="P:striated muscle contraction"/>
    <property type="evidence" value="ECO:0007669"/>
    <property type="project" value="TreeGrafter"/>
</dbReference>
<evidence type="ECO:0000256" key="6">
    <source>
        <dbReference type="SAM" id="MobiDB-lite"/>
    </source>
</evidence>
<evidence type="ECO:0000256" key="1">
    <source>
        <dbReference type="ARBA" id="ARBA00004141"/>
    </source>
</evidence>
<feature type="compositionally biased region" description="Polar residues" evidence="6">
    <location>
        <begin position="341"/>
        <end position="357"/>
    </location>
</feature>
<feature type="region of interest" description="Disordered" evidence="6">
    <location>
        <begin position="1296"/>
        <end position="1327"/>
    </location>
</feature>
<feature type="transmembrane region" description="Helical" evidence="7">
    <location>
        <begin position="1719"/>
        <end position="1740"/>
    </location>
</feature>
<dbReference type="PROSITE" id="PS00018">
    <property type="entry name" value="EF_HAND_1"/>
    <property type="match status" value="1"/>
</dbReference>
<keyword evidence="4 7" id="KW-1133">Transmembrane helix</keyword>
<organism evidence="9 10">
    <name type="scientific">Schistocephalus solidus</name>
    <name type="common">Tapeworm</name>
    <dbReference type="NCBI Taxonomy" id="70667"/>
    <lineage>
        <taxon>Eukaryota</taxon>
        <taxon>Metazoa</taxon>
        <taxon>Spiralia</taxon>
        <taxon>Lophotrochozoa</taxon>
        <taxon>Platyhelminthes</taxon>
        <taxon>Cestoda</taxon>
        <taxon>Eucestoda</taxon>
        <taxon>Diphyllobothriidea</taxon>
        <taxon>Diphyllobothriidae</taxon>
        <taxon>Schistocephalus</taxon>
    </lineage>
</organism>
<dbReference type="GO" id="GO:0014808">
    <property type="term" value="P:release of sequestered calcium ion into cytosol by sarcoplasmic reticulum"/>
    <property type="evidence" value="ECO:0007669"/>
    <property type="project" value="TreeGrafter"/>
</dbReference>
<dbReference type="STRING" id="70667.A0A3P7E2Z7"/>
<keyword evidence="2 7" id="KW-0812">Transmembrane</keyword>
<keyword evidence="10" id="KW-1185">Reference proteome</keyword>
<evidence type="ECO:0000256" key="2">
    <source>
        <dbReference type="ARBA" id="ARBA00022692"/>
    </source>
</evidence>
<feature type="compositionally biased region" description="Low complexity" evidence="6">
    <location>
        <begin position="1191"/>
        <end position="1206"/>
    </location>
</feature>
<evidence type="ECO:0000259" key="8">
    <source>
        <dbReference type="PROSITE" id="PS50222"/>
    </source>
</evidence>
<feature type="transmembrane region" description="Helical" evidence="7">
    <location>
        <begin position="1363"/>
        <end position="1382"/>
    </location>
</feature>
<dbReference type="InterPro" id="IPR002048">
    <property type="entry name" value="EF_hand_dom"/>
</dbReference>
<evidence type="ECO:0000256" key="7">
    <source>
        <dbReference type="SAM" id="Phobius"/>
    </source>
</evidence>
<dbReference type="PANTHER" id="PTHR46399">
    <property type="entry name" value="B30.2/SPRY DOMAIN-CONTAINING PROTEIN"/>
    <property type="match status" value="1"/>
</dbReference>
<dbReference type="InterPro" id="IPR015925">
    <property type="entry name" value="Ryanodine_IP3_receptor"/>
</dbReference>
<evidence type="ECO:0000256" key="5">
    <source>
        <dbReference type="ARBA" id="ARBA00023136"/>
    </source>
</evidence>
<reference evidence="9 10" key="1">
    <citation type="submission" date="2018-11" db="EMBL/GenBank/DDBJ databases">
        <authorList>
            <consortium name="Pathogen Informatics"/>
        </authorList>
    </citation>
    <scope>NUCLEOTIDE SEQUENCE [LARGE SCALE GENOMIC DNA]</scope>
    <source>
        <strain evidence="9 10">NST_G2</strain>
    </source>
</reference>
<dbReference type="Proteomes" id="UP000275846">
    <property type="component" value="Unassembled WGS sequence"/>
</dbReference>
<dbReference type="GO" id="GO:0042383">
    <property type="term" value="C:sarcolemma"/>
    <property type="evidence" value="ECO:0007669"/>
    <property type="project" value="TreeGrafter"/>
</dbReference>
<dbReference type="InterPro" id="IPR005821">
    <property type="entry name" value="Ion_trans_dom"/>
</dbReference>
<feature type="transmembrane region" description="Helical" evidence="7">
    <location>
        <begin position="1149"/>
        <end position="1169"/>
    </location>
</feature>
<dbReference type="Pfam" id="PF06459">
    <property type="entry name" value="RR_TM4-6"/>
    <property type="match status" value="1"/>
</dbReference>
<dbReference type="GO" id="GO:0005790">
    <property type="term" value="C:smooth endoplasmic reticulum"/>
    <property type="evidence" value="ECO:0007669"/>
    <property type="project" value="TreeGrafter"/>
</dbReference>
<comment type="subcellular location">
    <subcellularLocation>
        <location evidence="1">Membrane</location>
        <topology evidence="1">Multi-pass membrane protein</topology>
    </subcellularLocation>
</comment>
<dbReference type="GO" id="GO:0005509">
    <property type="term" value="F:calcium ion binding"/>
    <property type="evidence" value="ECO:0007669"/>
    <property type="project" value="InterPro"/>
</dbReference>
<keyword evidence="5 7" id="KW-0472">Membrane</keyword>
<dbReference type="OrthoDB" id="300855at2759"/>
<dbReference type="InterPro" id="IPR011992">
    <property type="entry name" value="EF-hand-dom_pair"/>
</dbReference>
<protein>
    <recommendedName>
        <fullName evidence="8">EF-hand domain-containing protein</fullName>
    </recommendedName>
</protein>
<feature type="region of interest" description="Disordered" evidence="6">
    <location>
        <begin position="1191"/>
        <end position="1252"/>
    </location>
</feature>
<dbReference type="Pfam" id="PF08454">
    <property type="entry name" value="RIH_assoc"/>
    <property type="match status" value="1"/>
</dbReference>
<feature type="region of interest" description="Disordered" evidence="6">
    <location>
        <begin position="611"/>
        <end position="645"/>
    </location>
</feature>
<feature type="compositionally biased region" description="Basic and acidic residues" evidence="6">
    <location>
        <begin position="1309"/>
        <end position="1318"/>
    </location>
</feature>
<dbReference type="GO" id="GO:0033017">
    <property type="term" value="C:sarcoplasmic reticulum membrane"/>
    <property type="evidence" value="ECO:0007669"/>
    <property type="project" value="TreeGrafter"/>
</dbReference>
<evidence type="ECO:0000256" key="4">
    <source>
        <dbReference type="ARBA" id="ARBA00022989"/>
    </source>
</evidence>
<feature type="region of interest" description="Disordered" evidence="6">
    <location>
        <begin position="339"/>
        <end position="363"/>
    </location>
</feature>
<dbReference type="GO" id="GO:0006874">
    <property type="term" value="P:intracellular calcium ion homeostasis"/>
    <property type="evidence" value="ECO:0007669"/>
    <property type="project" value="InterPro"/>
</dbReference>
<feature type="transmembrane region" description="Helical" evidence="7">
    <location>
        <begin position="1636"/>
        <end position="1659"/>
    </location>
</feature>
<evidence type="ECO:0000256" key="3">
    <source>
        <dbReference type="ARBA" id="ARBA00022837"/>
    </source>
</evidence>
<feature type="compositionally biased region" description="Acidic residues" evidence="6">
    <location>
        <begin position="618"/>
        <end position="632"/>
    </location>
</feature>
<dbReference type="InterPro" id="IPR013662">
    <property type="entry name" value="RIH_assoc-dom"/>
</dbReference>
<dbReference type="FunFam" id="1.10.287.70:FF:000017">
    <property type="entry name" value="ryanodine receptor isoform X2"/>
    <property type="match status" value="1"/>
</dbReference>
<dbReference type="GO" id="GO:0030018">
    <property type="term" value="C:Z disc"/>
    <property type="evidence" value="ECO:0007669"/>
    <property type="project" value="TreeGrafter"/>
</dbReference>
<dbReference type="GO" id="GO:0005219">
    <property type="term" value="F:ryanodine-sensitive calcium-release channel activity"/>
    <property type="evidence" value="ECO:0007669"/>
    <property type="project" value="InterPro"/>
</dbReference>
<gene>
    <name evidence="9" type="ORF">SSLN_LOCUS7196</name>
</gene>
<evidence type="ECO:0000313" key="10">
    <source>
        <dbReference type="Proteomes" id="UP000275846"/>
    </source>
</evidence>
<keyword evidence="3" id="KW-0106">Calcium</keyword>
<dbReference type="Pfam" id="PF00520">
    <property type="entry name" value="Ion_trans"/>
    <property type="match status" value="1"/>
</dbReference>
<feature type="transmembrane region" description="Helical" evidence="7">
    <location>
        <begin position="1447"/>
        <end position="1469"/>
    </location>
</feature>
<name>A0A3P7E2Z7_SCHSO</name>
<dbReference type="InterPro" id="IPR009460">
    <property type="entry name" value="Ryanrecept_TM4-6"/>
</dbReference>
<feature type="domain" description="EF-hand" evidence="8">
    <location>
        <begin position="1005"/>
        <end position="1040"/>
    </location>
</feature>
<dbReference type="PANTHER" id="PTHR46399:SF8">
    <property type="entry name" value="B30.2_SPRY DOMAIN-CONTAINING PROTEIN"/>
    <property type="match status" value="1"/>
</dbReference>
<dbReference type="EMBL" id="UYSU01034034">
    <property type="protein sequence ID" value="VDL93581.1"/>
    <property type="molecule type" value="Genomic_DNA"/>
</dbReference>
<sequence length="1838" mass="207448">MGECLAALASCFPVAFLETELSANNPLSITYHSEEADYSFEARDLLRTISQTLPTLNDIIDDIARLAEAGSDCADEPHLIEVTLPMLCSYLPFWWRRNKQAQGQLARASGGGYDADQFDDSVDPMVGDLTENDENKLDDDDLPITTVTADLMNRVLGSVLQLIQNNIDSPCAPWMTRIATRTQPIVGNATIDMLGKYFLPVSERLLEQAMLVEALEEAYKAEKKLGRDGMFHWKCIIHYAFFVSGNEASEKEVELVEAVELLVRNMFALYPLLIKFVDSYRSHWLQRPTLETERLFNAVARLFLVWAGSAHFKREEETFVGVHEIDTLSLIMPSAGLAQDVGSQGSPRSSIPDQSRANRGKRPKTGAFTSLMVASVKRLLPIGLSELGGRQQELVQRAKKMLLKRELSTDIIEYLKAALDREDDSDHRGKRWQKLLYEKIDRTIALTGCHAELGLSTKEDAVRRIFILAKVMHGIYIHDHPTCTHRGAWKKLLSSQRKRAVMACFRMMPLYAMPRHRAINLFLLSYHAEWLEHEESRGVQLIEDITKTSEESETISNASEGPEAATSAVPVSTAIPTMESSNLLVRSVTDSSISDSSDTVLLLFFKQNKRGQSCSGKDEDDEGGDDGEDESEGQSFQEQEEQKQKLLSEQNRLADRGAAEMILLQLAAARGMSGNWTEIIAFSSGLRLGGYGWLIDLHKLLSPDSVSTAPEVIPLPLAHIPVPIFLCYHLGEATAVAQASIELGIAILLEGNVNVQNRMLRYLDEKRLTGFFTSLAGLMQNCSVLDLDTFERCNKAEGLAVGLSDMEGITNLYDADFTCKIFRFLQLLCEGHNLEFQDYLRTQSGNTTSVNLIICTVDYLLRLQESIMDFYWHYSNKPVIDESGKKNFIKAIRIGKQLFRTLTEYIQGPCQGNQLALAHSRLWDAISGFFYLFAHMQDNLSKDPEQLELLHEFLNLQTEMMIMLLSMLEGNVVNGPIGRQMVDTLAESSANVEMTLTFFDIFLRMKEITTSDAFLAFDVNKDGWISHREFRTALEQQKTYSELDRLLVKAKGMLETFEPYLGRIEITNKSGSIERVYFEIRQQNIDQWEKPQIKDSKRAFLHTVVGESGDKEKLECFVNFAEDTIFEMQHAEEISGDDDNLQISRVGSLIAFDIVTGMLGLIIGLLIGLTRLVRAIVCFCGRFFIAMASDPTATVPSSTSPAASSSPGGGLIRSAKTATDAIESGRNGGKTPSQSVDVSGGDMKPESNNLVSSAGPVDIVEMMQARQPSKSERQCWLLPEAEQLLLERIDPTKVPVLEEKSKSTAQRPKKNDQSEEKSAASVGLRQASATPAIEEPTVVELKPIPTSTFLISIFARNFYRFKLCALILAFLINFLLLCYRIEKRVGEEAAEGTEDASESLISSLGGTVSNLADNLMSEMAPADAEGDDIEVEEWITLSESACYLGPVLRILAIIHSLFSFSMLVAYYFLKVPLVIFKREKEISRMLEFDGMWISEQPSEDNFRAHWDKLVLSTPSFPHMYWDKFVKKKVLKKFKEQYDHQQIINLLGMTVSDSHASDANRHWYDPDWLRNLDVQYLIWKWGVIFTDNSFLYLVVYFIVSALGNLNYFFFSCHLLDVAISFKTLNTIVQSVTHNGKQLVLTVMLTSVVIYLYTVIAFNFFRKFYVKEDDGEKEYKCNDMLTCFIFHLHSGLRAGGGIGDEIEPPDGDAKEALRIVFDMTFFFFVIIILLAIIQGLIIDAFGDLRDQLEQVKDDLESKCFICGIGKEYFDATPHGFDRHVEKEHNFANYMYFLMHIINKPDTEFTGQETYVWELYQQRCWDFFPIGNCFRKQYEEELQAK</sequence>